<protein>
    <submittedName>
        <fullName evidence="1 3">Uncharacterized protein</fullName>
    </submittedName>
</protein>
<evidence type="ECO:0000313" key="1">
    <source>
        <dbReference type="EMBL" id="VIO92420.1"/>
    </source>
</evidence>
<gene>
    <name evidence="1 3" type="primary">Bm17414</name>
    <name evidence="1" type="ORF">BM_BM17414</name>
</gene>
<evidence type="ECO:0000313" key="2">
    <source>
        <dbReference type="Proteomes" id="UP000006672"/>
    </source>
</evidence>
<dbReference type="GeneID" id="66058768"/>
<proteinExistence type="predicted"/>
<dbReference type="Proteomes" id="UP000006672">
    <property type="component" value="Unassembled WGS sequence"/>
</dbReference>
<reference evidence="3" key="3">
    <citation type="submission" date="2019-12" db="UniProtKB">
        <authorList>
            <consortium name="WormBaseParasite"/>
        </authorList>
    </citation>
    <scope>IDENTIFICATION</scope>
</reference>
<dbReference type="CTD" id="66058768"/>
<dbReference type="AlphaFoldDB" id="A0A4E9F7X7"/>
<reference evidence="2" key="1">
    <citation type="journal article" date="2007" name="Science">
        <title>Draft genome of the filarial nematode parasite Brugia malayi.</title>
        <authorList>
            <person name="Ghedin E."/>
            <person name="Wang S."/>
            <person name="Spiro D."/>
            <person name="Caler E."/>
            <person name="Zhao Q."/>
            <person name="Crabtree J."/>
            <person name="Allen J.E."/>
            <person name="Delcher A.L."/>
            <person name="Guiliano D.B."/>
            <person name="Miranda-Saavedra D."/>
            <person name="Angiuoli S.V."/>
            <person name="Creasy T."/>
            <person name="Amedeo P."/>
            <person name="Haas B."/>
            <person name="El-Sayed N.M."/>
            <person name="Wortman J.R."/>
            <person name="Feldblyum T."/>
            <person name="Tallon L."/>
            <person name="Schatz M."/>
            <person name="Shumway M."/>
            <person name="Koo H."/>
            <person name="Salzberg S.L."/>
            <person name="Schobel S."/>
            <person name="Pertea M."/>
            <person name="Pop M."/>
            <person name="White O."/>
            <person name="Barton G.J."/>
            <person name="Carlow C.K."/>
            <person name="Crawford M.J."/>
            <person name="Daub J."/>
            <person name="Dimmic M.W."/>
            <person name="Estes C.F."/>
            <person name="Foster J.M."/>
            <person name="Ganatra M."/>
            <person name="Gregory W.F."/>
            <person name="Johnson N.M."/>
            <person name="Jin J."/>
            <person name="Komuniecki R."/>
            <person name="Korf I."/>
            <person name="Kumar S."/>
            <person name="Laney S."/>
            <person name="Li B.W."/>
            <person name="Li W."/>
            <person name="Lindblom T.H."/>
            <person name="Lustigman S."/>
            <person name="Ma D."/>
            <person name="Maina C.V."/>
            <person name="Martin D.M."/>
            <person name="McCarter J.P."/>
            <person name="McReynolds L."/>
            <person name="Mitreva M."/>
            <person name="Nutman T.B."/>
            <person name="Parkinson J."/>
            <person name="Peregrin-Alvarez J.M."/>
            <person name="Poole C."/>
            <person name="Ren Q."/>
            <person name="Saunders L."/>
            <person name="Sluder A.E."/>
            <person name="Smith K."/>
            <person name="Stanke M."/>
            <person name="Unnasch T.R."/>
            <person name="Ware J."/>
            <person name="Wei A.D."/>
            <person name="Weil G."/>
            <person name="Williams D.J."/>
            <person name="Zhang Y."/>
            <person name="Williams S.A."/>
            <person name="Fraser-Liggett C."/>
            <person name="Slatko B."/>
            <person name="Blaxter M.L."/>
            <person name="Scott A.L."/>
        </authorList>
    </citation>
    <scope>NUCLEOTIDE SEQUENCE</scope>
    <source>
        <strain evidence="2">FR3</strain>
    </source>
</reference>
<organism evidence="1">
    <name type="scientific">Brugia malayi</name>
    <name type="common">Filarial nematode worm</name>
    <dbReference type="NCBI Taxonomy" id="6279"/>
    <lineage>
        <taxon>Eukaryota</taxon>
        <taxon>Metazoa</taxon>
        <taxon>Ecdysozoa</taxon>
        <taxon>Nematoda</taxon>
        <taxon>Chromadorea</taxon>
        <taxon>Rhabditida</taxon>
        <taxon>Spirurina</taxon>
        <taxon>Spiruromorpha</taxon>
        <taxon>Filarioidea</taxon>
        <taxon>Onchocercidae</taxon>
        <taxon>Brugia</taxon>
    </lineage>
</organism>
<evidence type="ECO:0000313" key="3">
    <source>
        <dbReference type="WBParaSite" id="Bm17414.1"/>
    </source>
</evidence>
<keyword evidence="2" id="KW-1185">Reference proteome</keyword>
<sequence length="37" mass="4101">MMADAAYLAVAFELRIRDGEDKSSSAPPPTFVSYVFF</sequence>
<dbReference type="WBParaSite" id="Bm17414.1">
    <property type="protein sequence ID" value="Bm17414.1"/>
    <property type="gene ID" value="WBGene00268557"/>
</dbReference>
<dbReference type="KEGG" id="bmy:BM_BM17414"/>
<dbReference type="EMBL" id="CAAKNF010000192">
    <property type="protein sequence ID" value="VIO92420.1"/>
    <property type="molecule type" value="Genomic_DNA"/>
</dbReference>
<accession>A0A5S6PDD3</accession>
<accession>A0A4E9F7X7</accession>
<name>A0A4E9F7X7_BRUMA</name>
<reference evidence="1" key="2">
    <citation type="submission" date="2019-04" db="EMBL/GenBank/DDBJ databases">
        <authorList>
            <person name="Howe K."/>
            <person name="Paulini M."/>
            <person name="Williams G."/>
        </authorList>
    </citation>
    <scope>NUCLEOTIDE SEQUENCE [LARGE SCALE GENOMIC DNA]</scope>
    <source>
        <strain evidence="1">FR3</strain>
    </source>
</reference>
<dbReference type="RefSeq" id="XP_042933586.1">
    <property type="nucleotide sequence ID" value="XM_043077652.1"/>
</dbReference>